<feature type="domain" description="AB hydrolase-1" evidence="2">
    <location>
        <begin position="22"/>
        <end position="290"/>
    </location>
</feature>
<keyword evidence="4" id="KW-1185">Reference proteome</keyword>
<gene>
    <name evidence="3" type="ORF">KFL_010120090</name>
</gene>
<dbReference type="Proteomes" id="UP000054558">
    <property type="component" value="Unassembled WGS sequence"/>
</dbReference>
<evidence type="ECO:0000313" key="4">
    <source>
        <dbReference type="Proteomes" id="UP000054558"/>
    </source>
</evidence>
<dbReference type="SUPFAM" id="SSF53474">
    <property type="entry name" value="alpha/beta-Hydrolases"/>
    <property type="match status" value="1"/>
</dbReference>
<name>A0A1Y1IP57_KLENI</name>
<accession>A0A1Y1IP57</accession>
<reference evidence="3 4" key="1">
    <citation type="journal article" date="2014" name="Nat. Commun.">
        <title>Klebsormidium flaccidum genome reveals primary factors for plant terrestrial adaptation.</title>
        <authorList>
            <person name="Hori K."/>
            <person name="Maruyama F."/>
            <person name="Fujisawa T."/>
            <person name="Togashi T."/>
            <person name="Yamamoto N."/>
            <person name="Seo M."/>
            <person name="Sato S."/>
            <person name="Yamada T."/>
            <person name="Mori H."/>
            <person name="Tajima N."/>
            <person name="Moriyama T."/>
            <person name="Ikeuchi M."/>
            <person name="Watanabe M."/>
            <person name="Wada H."/>
            <person name="Kobayashi K."/>
            <person name="Saito M."/>
            <person name="Masuda T."/>
            <person name="Sasaki-Sekimoto Y."/>
            <person name="Mashiguchi K."/>
            <person name="Awai K."/>
            <person name="Shimojima M."/>
            <person name="Masuda S."/>
            <person name="Iwai M."/>
            <person name="Nobusawa T."/>
            <person name="Narise T."/>
            <person name="Kondo S."/>
            <person name="Saito H."/>
            <person name="Sato R."/>
            <person name="Murakawa M."/>
            <person name="Ihara Y."/>
            <person name="Oshima-Yamada Y."/>
            <person name="Ohtaka K."/>
            <person name="Satoh M."/>
            <person name="Sonobe K."/>
            <person name="Ishii M."/>
            <person name="Ohtani R."/>
            <person name="Kanamori-Sato M."/>
            <person name="Honoki R."/>
            <person name="Miyazaki D."/>
            <person name="Mochizuki H."/>
            <person name="Umetsu J."/>
            <person name="Higashi K."/>
            <person name="Shibata D."/>
            <person name="Kamiya Y."/>
            <person name="Sato N."/>
            <person name="Nakamura Y."/>
            <person name="Tabata S."/>
            <person name="Ida S."/>
            <person name="Kurokawa K."/>
            <person name="Ohta H."/>
        </authorList>
    </citation>
    <scope>NUCLEOTIDE SEQUENCE [LARGE SCALE GENOMIC DNA]</scope>
    <source>
        <strain evidence="3 4">NIES-2285</strain>
    </source>
</reference>
<dbReference type="Pfam" id="PF12697">
    <property type="entry name" value="Abhydrolase_6"/>
    <property type="match status" value="1"/>
</dbReference>
<evidence type="ECO:0000313" key="3">
    <source>
        <dbReference type="EMBL" id="GAQ92433.1"/>
    </source>
</evidence>
<organism evidence="3 4">
    <name type="scientific">Klebsormidium nitens</name>
    <name type="common">Green alga</name>
    <name type="synonym">Ulothrix nitens</name>
    <dbReference type="NCBI Taxonomy" id="105231"/>
    <lineage>
        <taxon>Eukaryota</taxon>
        <taxon>Viridiplantae</taxon>
        <taxon>Streptophyta</taxon>
        <taxon>Klebsormidiophyceae</taxon>
        <taxon>Klebsormidiales</taxon>
        <taxon>Klebsormidiaceae</taxon>
        <taxon>Klebsormidium</taxon>
    </lineage>
</organism>
<dbReference type="STRING" id="105231.A0A1Y1IP57"/>
<evidence type="ECO:0000259" key="2">
    <source>
        <dbReference type="Pfam" id="PF12697"/>
    </source>
</evidence>
<dbReference type="InterPro" id="IPR029058">
    <property type="entry name" value="AB_hydrolase_fold"/>
</dbReference>
<proteinExistence type="inferred from homology"/>
<dbReference type="AlphaFoldDB" id="A0A1Y1IP57"/>
<dbReference type="InterPro" id="IPR000073">
    <property type="entry name" value="AB_hydrolase_1"/>
</dbReference>
<dbReference type="EMBL" id="DF237961">
    <property type="protein sequence ID" value="GAQ92433.1"/>
    <property type="molecule type" value="Genomic_DNA"/>
</dbReference>
<comment type="similarity">
    <text evidence="1">Belongs to the AB hydrolase superfamily.</text>
</comment>
<dbReference type="PANTHER" id="PTHR43039">
    <property type="entry name" value="ESTERASE-RELATED"/>
    <property type="match status" value="1"/>
</dbReference>
<sequence length="676" mass="75910">MGRRADDMRATYVEPGAQHTVVVLGHGFGCDSTCWHNLRPLLSRRGYGVLTYDLPCARTSPQGAFDESPNRRNVVRAAFERFIASQKGKQSASRFVESFDFERYSTLDSYAHDLVALLTEMGLRSCIFVGHSASGMIGLLASTMRPELFRKVIMLASSPRYMNDPASDYVGGFEREQLTELFENVEHNYEGWVSGFAPMAIEEPNDAAVKQFTAGLLAVRPDVALAMCKTIFLMDLRHILPRVSVNCVILQSRSDVAVPVSVGAYMADAIRGAEKDILPTAGHLPHLSSPLLGDDDDDFAQHIGKLSVRTSDSYKCYAVERAHILRSACSHLHSILDSKTFSDSILQRLDLLSVILCATVERHEKDWSDAESLRLSSRNTVDELMSSGLSMEEIHGDEKLEEELRTLRGFAAGKFESESVWKVMAAVLRAYLDSARAFAYHMYLEQILSTDLRHQEIGRRLAARFKLTDYEVLREDLEIIMHHCKTLTYLDLSCLPVGLNTARWREIVRDILHGLSGSIYLGNGVVFQVSSGEASTATAATRTEETGVAKHTFELVFHVDGPNEMRIRRDACPAITDLFRSHAHAVDCGDWYANETRIKQRIRADVRKHSRGCRDIVVSVGGKEKDIIILFMVQFREEDTGYIIEYGFQDPLGQRRNVVRWPSRSFLDLWLGTLIA</sequence>
<dbReference type="OrthoDB" id="284184at2759"/>
<protein>
    <recommendedName>
        <fullName evidence="2">AB hydrolase-1 domain-containing protein</fullName>
    </recommendedName>
</protein>
<dbReference type="Gene3D" id="3.40.50.1820">
    <property type="entry name" value="alpha/beta hydrolase"/>
    <property type="match status" value="1"/>
</dbReference>
<evidence type="ECO:0000256" key="1">
    <source>
        <dbReference type="ARBA" id="ARBA00008645"/>
    </source>
</evidence>